<dbReference type="EMBL" id="UGOL01000001">
    <property type="protein sequence ID" value="STX80543.1"/>
    <property type="molecule type" value="Genomic_DNA"/>
</dbReference>
<evidence type="ECO:0008006" key="3">
    <source>
        <dbReference type="Google" id="ProtNLM"/>
    </source>
</evidence>
<name>A0A378K8N0_LEGPN</name>
<dbReference type="AlphaFoldDB" id="A0A378K8N0"/>
<reference evidence="1 2" key="1">
    <citation type="submission" date="2018-06" db="EMBL/GenBank/DDBJ databases">
        <authorList>
            <consortium name="Pathogen Informatics"/>
            <person name="Doyle S."/>
        </authorList>
    </citation>
    <scope>NUCLEOTIDE SEQUENCE [LARGE SCALE GENOMIC DNA]</scope>
    <source>
        <strain evidence="1 2">NCTC12000</strain>
    </source>
</reference>
<gene>
    <name evidence="1" type="ORF">NCTC12000_02559</name>
</gene>
<evidence type="ECO:0000313" key="1">
    <source>
        <dbReference type="EMBL" id="STX80543.1"/>
    </source>
</evidence>
<proteinExistence type="predicted"/>
<evidence type="ECO:0000313" key="2">
    <source>
        <dbReference type="Proteomes" id="UP000254631"/>
    </source>
</evidence>
<organism evidence="1 2">
    <name type="scientific">Legionella pneumophila</name>
    <dbReference type="NCBI Taxonomy" id="446"/>
    <lineage>
        <taxon>Bacteria</taxon>
        <taxon>Pseudomonadati</taxon>
        <taxon>Pseudomonadota</taxon>
        <taxon>Gammaproteobacteria</taxon>
        <taxon>Legionellales</taxon>
        <taxon>Legionellaceae</taxon>
        <taxon>Legionella</taxon>
    </lineage>
</organism>
<accession>A0A378K8N0</accession>
<protein>
    <recommendedName>
        <fullName evidence="3">Cthe-2314-like HEPN domain-containing protein</fullName>
    </recommendedName>
</protein>
<sequence>MIKMNNQINSDVFFNDVKKNFDKYQVELLCETHFSSFVAHPDNNRYLQCLKRLREHNFDILYEKLKLMYWAVAGLQAEIAYLYIYYESFMKFRTEDNWEQLNLSLMLFSHHHFASVECVYRCWERFTHILNYLHTKNDKKEGYFGDAYKIIKDSGRYSTRLIKRLKSHQKHWDSISGKRNHYSHEYSKLIDGITYHFKISPILDTHGQPIIKSRTEYPQFKSTISYINQEYLYLKEIKKSINCMLLDILNQTISNHSKPYP</sequence>
<dbReference type="Proteomes" id="UP000254631">
    <property type="component" value="Unassembled WGS sequence"/>
</dbReference>